<dbReference type="AlphaFoldDB" id="A0A5C4RBJ9"/>
<dbReference type="RefSeq" id="WP_139597503.1">
    <property type="nucleotide sequence ID" value="NZ_VDDC01000001.1"/>
</dbReference>
<dbReference type="EMBL" id="VDDC01000001">
    <property type="protein sequence ID" value="TNH41289.1"/>
    <property type="molecule type" value="Genomic_DNA"/>
</dbReference>
<organism evidence="1 2">
    <name type="scientific">Paracoccus haeundaensis</name>
    <dbReference type="NCBI Taxonomy" id="225362"/>
    <lineage>
        <taxon>Bacteria</taxon>
        <taxon>Pseudomonadati</taxon>
        <taxon>Pseudomonadota</taxon>
        <taxon>Alphaproteobacteria</taxon>
        <taxon>Rhodobacterales</taxon>
        <taxon>Paracoccaceae</taxon>
        <taxon>Paracoccus</taxon>
    </lineage>
</organism>
<reference evidence="1 2" key="1">
    <citation type="submission" date="2019-06" db="EMBL/GenBank/DDBJ databases">
        <authorList>
            <person name="Li J."/>
        </authorList>
    </citation>
    <scope>NUCLEOTIDE SEQUENCE [LARGE SCALE GENOMIC DNA]</scope>
    <source>
        <strain evidence="1 2">CGMCC 1.8012</strain>
    </source>
</reference>
<proteinExistence type="predicted"/>
<accession>A0A5C4RBJ9</accession>
<evidence type="ECO:0000313" key="1">
    <source>
        <dbReference type="EMBL" id="TNH41289.1"/>
    </source>
</evidence>
<name>A0A5C4RBJ9_9RHOB</name>
<comment type="caution">
    <text evidence="1">The sequence shown here is derived from an EMBL/GenBank/DDBJ whole genome shotgun (WGS) entry which is preliminary data.</text>
</comment>
<evidence type="ECO:0000313" key="2">
    <source>
        <dbReference type="Proteomes" id="UP000304880"/>
    </source>
</evidence>
<keyword evidence="2" id="KW-1185">Reference proteome</keyword>
<protein>
    <submittedName>
        <fullName evidence="1">Uncharacterized protein</fullName>
    </submittedName>
</protein>
<gene>
    <name evidence="1" type="ORF">FHD67_00815</name>
</gene>
<dbReference type="Proteomes" id="UP000304880">
    <property type="component" value="Unassembled WGS sequence"/>
</dbReference>
<sequence length="67" mass="7120">MFIEVNRFGYKDDRVKISVAHIACAVPTVTAAGAGTLITLAVGPGKEITVREPYEVVSRFIATALAN</sequence>